<evidence type="ECO:0000313" key="2">
    <source>
        <dbReference type="Proteomes" id="UP000464334"/>
    </source>
</evidence>
<organism evidence="1 2">
    <name type="scientific">Xanthomonas phage Suba</name>
    <dbReference type="NCBI Taxonomy" id="2674975"/>
    <lineage>
        <taxon>Viruses</taxon>
        <taxon>Duplodnaviria</taxon>
        <taxon>Heunggongvirae</taxon>
        <taxon>Uroviricota</taxon>
        <taxon>Caudoviricetes</taxon>
        <taxon>Stanbaylleyvirinae</taxon>
        <taxon>Subavirus</taxon>
        <taxon>Subavirus suba</taxon>
    </lineage>
</organism>
<accession>A0A679KEU3</accession>
<dbReference type="RefSeq" id="YP_010742802.1">
    <property type="nucleotide sequence ID" value="NC_073092.1"/>
</dbReference>
<dbReference type="KEGG" id="vg:79707342"/>
<dbReference type="Proteomes" id="UP000464334">
    <property type="component" value="Chromosome"/>
</dbReference>
<keyword evidence="2" id="KW-1185">Reference proteome</keyword>
<sequence length="74" mass="8463">MGVAERINFERYKDKSKYTREINAGMAAGYDGAKVDDNPYFPRDSEQAQAWHYGWKGSQNKLNGSEKLCPTCLR</sequence>
<name>A0A679KEU3_9CAUD</name>
<reference evidence="1 2" key="1">
    <citation type="submission" date="2019-12" db="EMBL/GenBank/DDBJ databases">
        <authorList>
            <person name="Ansaldi M."/>
            <person name="Clavijo F."/>
        </authorList>
    </citation>
    <scope>NUCLEOTIDE SEQUENCE [LARGE SCALE GENOMIC DNA]</scope>
</reference>
<dbReference type="GeneID" id="79707342"/>
<dbReference type="Pfam" id="PF04957">
    <property type="entry name" value="RMF"/>
    <property type="match status" value="1"/>
</dbReference>
<proteinExistence type="predicted"/>
<dbReference type="InterPro" id="IPR007040">
    <property type="entry name" value="Ribosome_modulation_factor"/>
</dbReference>
<dbReference type="EMBL" id="LR743530">
    <property type="protein sequence ID" value="CAA2409870.1"/>
    <property type="molecule type" value="Genomic_DNA"/>
</dbReference>
<evidence type="ECO:0000313" key="1">
    <source>
        <dbReference type="EMBL" id="CAA2409870.1"/>
    </source>
</evidence>
<protein>
    <submittedName>
        <fullName evidence="1">Uncharacterized protein</fullName>
    </submittedName>
</protein>